<evidence type="ECO:0008006" key="3">
    <source>
        <dbReference type="Google" id="ProtNLM"/>
    </source>
</evidence>
<keyword evidence="2" id="KW-1185">Reference proteome</keyword>
<gene>
    <name evidence="1" type="ORF">RS82_00864</name>
</gene>
<dbReference type="PATRIC" id="fig|69370.6.peg.889"/>
<dbReference type="Proteomes" id="UP000034098">
    <property type="component" value="Unassembled WGS sequence"/>
</dbReference>
<reference evidence="1 2" key="1">
    <citation type="submission" date="2015-02" db="EMBL/GenBank/DDBJ databases">
        <title>Draft genome sequences of ten Microbacterium spp. with emphasis on heavy metal contaminated environments.</title>
        <authorList>
            <person name="Corretto E."/>
        </authorList>
    </citation>
    <scope>NUCLEOTIDE SEQUENCE [LARGE SCALE GENOMIC DNA]</scope>
    <source>
        <strain evidence="1 2">DSM 8608</strain>
    </source>
</reference>
<name>A0A0M2HI63_MICTR</name>
<accession>A0A0M2HI63</accession>
<proteinExistence type="predicted"/>
<dbReference type="Pfam" id="PF04075">
    <property type="entry name" value="F420H2_quin_red"/>
    <property type="match status" value="1"/>
</dbReference>
<dbReference type="InterPro" id="IPR004378">
    <property type="entry name" value="F420H2_quin_Rdtase"/>
</dbReference>
<dbReference type="EMBL" id="JYJA01000026">
    <property type="protein sequence ID" value="KJL44470.1"/>
    <property type="molecule type" value="Genomic_DNA"/>
</dbReference>
<sequence length="136" mass="15229">MDAAIETALALTDDAPFAQRVVDITTRGARSQQLRRIEIWFHNVDGEVYITGTPGARSWYANLLAHPEFTFHLKHEVRADLPATATAIIDPQERTEVLSAIVDGIDAIYSGRASRPEFAPVEEWIDRSPLVRVNFN</sequence>
<dbReference type="RefSeq" id="WP_045297139.1">
    <property type="nucleotide sequence ID" value="NZ_JYJA01000026.1"/>
</dbReference>
<dbReference type="GO" id="GO:0016491">
    <property type="term" value="F:oxidoreductase activity"/>
    <property type="evidence" value="ECO:0007669"/>
    <property type="project" value="InterPro"/>
</dbReference>
<protein>
    <recommendedName>
        <fullName evidence="3">Deazaflavin-dependent oxidoreductase (Nitroreductase family)</fullName>
    </recommendedName>
</protein>
<dbReference type="AlphaFoldDB" id="A0A0M2HI63"/>
<evidence type="ECO:0000313" key="1">
    <source>
        <dbReference type="EMBL" id="KJL44470.1"/>
    </source>
</evidence>
<evidence type="ECO:0000313" key="2">
    <source>
        <dbReference type="Proteomes" id="UP000034098"/>
    </source>
</evidence>
<dbReference type="InterPro" id="IPR012349">
    <property type="entry name" value="Split_barrel_FMN-bd"/>
</dbReference>
<comment type="caution">
    <text evidence="1">The sequence shown here is derived from an EMBL/GenBank/DDBJ whole genome shotgun (WGS) entry which is preliminary data.</text>
</comment>
<organism evidence="1 2">
    <name type="scientific">Microbacterium trichothecenolyticum</name>
    <name type="common">Aureobacterium trichothecenolyticum</name>
    <dbReference type="NCBI Taxonomy" id="69370"/>
    <lineage>
        <taxon>Bacteria</taxon>
        <taxon>Bacillati</taxon>
        <taxon>Actinomycetota</taxon>
        <taxon>Actinomycetes</taxon>
        <taxon>Micrococcales</taxon>
        <taxon>Microbacteriaceae</taxon>
        <taxon>Microbacterium</taxon>
    </lineage>
</organism>
<dbReference type="OrthoDB" id="5180322at2"/>
<dbReference type="Gene3D" id="2.30.110.10">
    <property type="entry name" value="Electron Transport, Fmn-binding Protein, Chain A"/>
    <property type="match status" value="1"/>
</dbReference>